<feature type="domain" description="Reverse transcriptase" evidence="2">
    <location>
        <begin position="613"/>
        <end position="859"/>
    </location>
</feature>
<protein>
    <recommendedName>
        <fullName evidence="1">RNA-directed DNA polymerase</fullName>
        <ecNumber evidence="1">2.7.7.49</ecNumber>
    </recommendedName>
</protein>
<accession>A0A4X1W0R5</accession>
<dbReference type="PANTHER" id="PTHR19446">
    <property type="entry name" value="REVERSE TRANSCRIPTASES"/>
    <property type="match status" value="1"/>
</dbReference>
<sequence>MTRLTSKGIYTVKIQNRPCTIIPPKSEIMRRGGYKCRTLEMHLQLRDQELKTISYTYRLLYQTSGQLQTKTLLLEHKQIRKINSNTTLKIVLSQKRREQEKKGRKKSNKNKSKAINKISIRTYVSIITLNVNGLNAPTKRQRLAEWIQKQDPYICCLRETHFTSRDTYKLKARGWKKIFHANMNQKKAGVAILISDKIDLTMKNILRDKEGHYLMIKGSVQEDDITILNIFTPSIGSPQYIRQLLTTWKGQIDNNTIIVGDLNTPPTEMDRSSREEINKETQALNEALDQMNLIDIHRTFHPKATEYTFFSSAHGTFSKIDHILGYKSNLGNFKKIEIISSIFSHHNAIRLEINNNKKTAKTTNTWRRSNMLLNNQWITEEIKEEIKKYLVANDNKDTTLQNLWDAAKAVLRGKFIAIQAHLRKQEKAQLNKLTLHLKQLEREEQTRAKVSRRNEIIKIRAEINEIETNKTIEKINETKSWFFEKINKIDKPLARLIKKTRERTQINKIRNEKGEVTTDITEIQRIIRDYCMQLYANKMENLDEMDKLLAKYNLPGLNQDEIEKMNGPITRTEIETVIKKLPTNKSPGPDGFTGEFYQTFREKLTPLLKLFQRTADEGTLSNSFYEATVTLVPKPDKDSTKKENYRPISLMNIDAKILNKILANHIQQYIKRIVHRDQVGLIPGMQGFFNIHKSISVKHHINKPKNKNHLILSVDAEKAFDKIQHPFLIKTLQNVGIEGTYLNIMKAIYDKPTANIILNGEKLKGFPLRSGVRQGCLLSPLLFNIVLEVLATAIRKVKEIKGIQIGKEEVKLSLFADAMMLYLENPKDSTRKLLELIHEFGKVAGYKIKYTEINSVSIH</sequence>
<evidence type="ECO:0000259" key="2">
    <source>
        <dbReference type="PROSITE" id="PS50878"/>
    </source>
</evidence>
<dbReference type="InterPro" id="IPR000477">
    <property type="entry name" value="RT_dom"/>
</dbReference>
<dbReference type="InterPro" id="IPR005135">
    <property type="entry name" value="Endo/exonuclease/phosphatase"/>
</dbReference>
<organism evidence="3 4">
    <name type="scientific">Sus scrofa</name>
    <name type="common">Pig</name>
    <dbReference type="NCBI Taxonomy" id="9823"/>
    <lineage>
        <taxon>Eukaryota</taxon>
        <taxon>Metazoa</taxon>
        <taxon>Chordata</taxon>
        <taxon>Craniata</taxon>
        <taxon>Vertebrata</taxon>
        <taxon>Euteleostomi</taxon>
        <taxon>Mammalia</taxon>
        <taxon>Eutheria</taxon>
        <taxon>Laurasiatheria</taxon>
        <taxon>Artiodactyla</taxon>
        <taxon>Suina</taxon>
        <taxon>Suidae</taxon>
        <taxon>Sus</taxon>
    </lineage>
</organism>
<dbReference type="Ensembl" id="ENSSSCT00070056495.1">
    <property type="protein sequence ID" value="ENSSSCP00070047992.1"/>
    <property type="gene ID" value="ENSSSCG00070028167.1"/>
</dbReference>
<reference evidence="3" key="2">
    <citation type="submission" date="2025-08" db="UniProtKB">
        <authorList>
            <consortium name="Ensembl"/>
        </authorList>
    </citation>
    <scope>IDENTIFICATION</scope>
</reference>
<evidence type="ECO:0000313" key="3">
    <source>
        <dbReference type="Ensembl" id="ENSSSCP00070047992.1"/>
    </source>
</evidence>
<dbReference type="Pfam" id="PF00078">
    <property type="entry name" value="RVT_1"/>
    <property type="match status" value="1"/>
</dbReference>
<reference evidence="4" key="1">
    <citation type="submission" date="2017-08" db="EMBL/GenBank/DDBJ databases">
        <title>USMARCv1.0.</title>
        <authorList>
            <person name="Hannum G.I."/>
            <person name="Koren S."/>
            <person name="Schroeder S.G."/>
            <person name="Chin S.C."/>
            <person name="Nonneman D.J."/>
            <person name="Becker S.A."/>
            <person name="Rosen B.D."/>
            <person name="Bickhart D.M."/>
            <person name="Putnam N.H."/>
            <person name="Green R.E."/>
            <person name="Tuggle C.K."/>
            <person name="Liu H."/>
            <person name="Rohrer G.A."/>
            <person name="Warr A."/>
            <person name="Hall R."/>
            <person name="Kim K."/>
            <person name="Hume D.A."/>
            <person name="Talbot R."/>
            <person name="Chow W."/>
            <person name="Howe K."/>
            <person name="Schwartz A.S."/>
            <person name="Watson M."/>
            <person name="Archibald A.L."/>
            <person name="Phillippy A.M."/>
            <person name="Smith T.P.L."/>
        </authorList>
    </citation>
    <scope>NUCLEOTIDE SEQUENCE [LARGE SCALE GENOMIC DNA]</scope>
</reference>
<dbReference type="InterPro" id="IPR036691">
    <property type="entry name" value="Endo/exonu/phosph_ase_sf"/>
</dbReference>
<dbReference type="Pfam" id="PF03372">
    <property type="entry name" value="Exo_endo_phos"/>
    <property type="match status" value="1"/>
</dbReference>
<proteinExistence type="predicted"/>
<dbReference type="SUPFAM" id="SSF56219">
    <property type="entry name" value="DNase I-like"/>
    <property type="match status" value="1"/>
</dbReference>
<dbReference type="EC" id="2.7.7.49" evidence="1"/>
<evidence type="ECO:0000256" key="1">
    <source>
        <dbReference type="ARBA" id="ARBA00012493"/>
    </source>
</evidence>
<dbReference type="SUPFAM" id="SSF56672">
    <property type="entry name" value="DNA/RNA polymerases"/>
    <property type="match status" value="1"/>
</dbReference>
<dbReference type="Proteomes" id="UP000314985">
    <property type="component" value="Unassembled WGS sequence"/>
</dbReference>
<dbReference type="Gene3D" id="3.60.10.10">
    <property type="entry name" value="Endonuclease/exonuclease/phosphatase"/>
    <property type="match status" value="1"/>
</dbReference>
<dbReference type="CDD" id="cd01650">
    <property type="entry name" value="RT_nLTR_like"/>
    <property type="match status" value="1"/>
</dbReference>
<name>A0A4X1W0R5_PIG</name>
<dbReference type="InterPro" id="IPR043502">
    <property type="entry name" value="DNA/RNA_pol_sf"/>
</dbReference>
<dbReference type="CDD" id="cd09076">
    <property type="entry name" value="L1-EN"/>
    <property type="match status" value="1"/>
</dbReference>
<dbReference type="GO" id="GO:0003964">
    <property type="term" value="F:RNA-directed DNA polymerase activity"/>
    <property type="evidence" value="ECO:0007669"/>
    <property type="project" value="UniProtKB-EC"/>
</dbReference>
<evidence type="ECO:0000313" key="4">
    <source>
        <dbReference type="Proteomes" id="UP000314985"/>
    </source>
</evidence>
<dbReference type="PROSITE" id="PS50878">
    <property type="entry name" value="RT_POL"/>
    <property type="match status" value="1"/>
</dbReference>
<dbReference type="AlphaFoldDB" id="A0A4X1W0R5"/>